<organism evidence="3 4">
    <name type="scientific">Floridaenema fluviatile BLCC-F154</name>
    <dbReference type="NCBI Taxonomy" id="3153640"/>
    <lineage>
        <taxon>Bacteria</taxon>
        <taxon>Bacillati</taxon>
        <taxon>Cyanobacteriota</taxon>
        <taxon>Cyanophyceae</taxon>
        <taxon>Oscillatoriophycideae</taxon>
        <taxon>Aerosakkonematales</taxon>
        <taxon>Aerosakkonemataceae</taxon>
        <taxon>Floridanema</taxon>
        <taxon>Floridanema fluviatile</taxon>
    </lineage>
</organism>
<dbReference type="InterPro" id="IPR011990">
    <property type="entry name" value="TPR-like_helical_dom_sf"/>
</dbReference>
<dbReference type="Pfam" id="PF13369">
    <property type="entry name" value="Transglut_core2"/>
    <property type="match status" value="1"/>
</dbReference>
<dbReference type="Gene3D" id="1.25.40.10">
    <property type="entry name" value="Tetratricopeptide repeat domain"/>
    <property type="match status" value="1"/>
</dbReference>
<dbReference type="SUPFAM" id="SSF48452">
    <property type="entry name" value="TPR-like"/>
    <property type="match status" value="1"/>
</dbReference>
<keyword evidence="4" id="KW-1185">Reference proteome</keyword>
<feature type="domain" description="Protein SirB1 N-terminal" evidence="2">
    <location>
        <begin position="42"/>
        <end position="193"/>
    </location>
</feature>
<proteinExistence type="inferred from homology"/>
<accession>A0ABV4YEF7</accession>
<comment type="caution">
    <text evidence="3">The sequence shown here is derived from an EMBL/GenBank/DDBJ whole genome shotgun (WGS) entry which is preliminary data.</text>
</comment>
<dbReference type="PANTHER" id="PTHR31350">
    <property type="entry name" value="SI:DKEY-261L7.2"/>
    <property type="match status" value="1"/>
</dbReference>
<gene>
    <name evidence="3" type="ORF">ACE1B6_18310</name>
</gene>
<reference evidence="3 4" key="1">
    <citation type="submission" date="2024-09" db="EMBL/GenBank/DDBJ databases">
        <title>Floridaenema gen nov. (Aerosakkonemataceae, Aerosakkonematales ord. nov., Cyanobacteria) from benthic tropical and subtropical fresh waters, with the description of four new species.</title>
        <authorList>
            <person name="Moretto J.A."/>
            <person name="Berthold D.E."/>
            <person name="Lefler F.W."/>
            <person name="Huang I.-S."/>
            <person name="Laughinghouse H. IV."/>
        </authorList>
    </citation>
    <scope>NUCLEOTIDE SEQUENCE [LARGE SCALE GENOMIC DNA]</scope>
    <source>
        <strain evidence="3 4">BLCC-F154</strain>
    </source>
</reference>
<evidence type="ECO:0000313" key="4">
    <source>
        <dbReference type="Proteomes" id="UP001576776"/>
    </source>
</evidence>
<dbReference type="InterPro" id="IPR032698">
    <property type="entry name" value="SirB1_N"/>
</dbReference>
<sequence length="275" mass="31759">MNFPLARQYFYREIHQAEKNINLAKAALYIAQEEYSDMNPEEYLNALDTMAGEVEERLPSEPYPLRIIQCINNYLYEDLGFIGNSDDYYDPRNSYLNQVIERKTGIPISLSLVYLEIAQRIDFPMVGIGMPGHFLIRPDFPGVGIYVDAFNRGEILFEQDCEQRLSQIYQQPVIISPGLLEPVTPRRFLSRMLMNLKMIYLNRGEWLKALASIERILLLFPGTATELRDRGLLYYQIGDLASACQDLESYLIQVPNAEDASFIRQLVAQIRENLP</sequence>
<dbReference type="Proteomes" id="UP001576776">
    <property type="component" value="Unassembled WGS sequence"/>
</dbReference>
<dbReference type="RefSeq" id="WP_413258793.1">
    <property type="nucleotide sequence ID" value="NZ_JBHFNS010000070.1"/>
</dbReference>
<name>A0ABV4YEF7_9CYAN</name>
<evidence type="ECO:0000259" key="2">
    <source>
        <dbReference type="Pfam" id="PF13369"/>
    </source>
</evidence>
<dbReference type="Pfam" id="PF13371">
    <property type="entry name" value="TPR_9"/>
    <property type="match status" value="1"/>
</dbReference>
<dbReference type="EMBL" id="JBHFNS010000070">
    <property type="protein sequence ID" value="MFB2937204.1"/>
    <property type="molecule type" value="Genomic_DNA"/>
</dbReference>
<protein>
    <submittedName>
        <fullName evidence="3">SirB1 family protein</fullName>
    </submittedName>
</protein>
<evidence type="ECO:0000313" key="3">
    <source>
        <dbReference type="EMBL" id="MFB2937204.1"/>
    </source>
</evidence>
<evidence type="ECO:0000256" key="1">
    <source>
        <dbReference type="ARBA" id="ARBA00007100"/>
    </source>
</evidence>
<comment type="similarity">
    <text evidence="1">Belongs to the UPF0162 family.</text>
</comment>
<dbReference type="PANTHER" id="PTHR31350:SF21">
    <property type="entry name" value="F-BOX ONLY PROTEIN 21"/>
    <property type="match status" value="1"/>
</dbReference>